<gene>
    <name evidence="4" type="ORF">P5673_007759</name>
</gene>
<evidence type="ECO:0000256" key="2">
    <source>
        <dbReference type="SAM" id="MobiDB-lite"/>
    </source>
</evidence>
<keyword evidence="1" id="KW-0040">ANK repeat</keyword>
<reference evidence="4" key="1">
    <citation type="journal article" date="2023" name="G3 (Bethesda)">
        <title>Whole genome assembly and annotation of the endangered Caribbean coral Acropora cervicornis.</title>
        <authorList>
            <person name="Selwyn J.D."/>
            <person name="Vollmer S.V."/>
        </authorList>
    </citation>
    <scope>NUCLEOTIDE SEQUENCE</scope>
    <source>
        <strain evidence="4">K2</strain>
    </source>
</reference>
<dbReference type="PROSITE" id="PS50088">
    <property type="entry name" value="ANK_REPEAT"/>
    <property type="match status" value="1"/>
</dbReference>
<evidence type="ECO:0000313" key="4">
    <source>
        <dbReference type="EMBL" id="KAK2567871.1"/>
    </source>
</evidence>
<comment type="caution">
    <text evidence="4">The sequence shown here is derived from an EMBL/GenBank/DDBJ whole genome shotgun (WGS) entry which is preliminary data.</text>
</comment>
<sequence length="197" mass="21937">MLKLSSSAFPSPPSCIENGKRDWKRGVSSLPRLANVTSYFSMAAAVRLIRAKLSRLSLVFLNTSHTIVTLSSNGASRWRRLHFPPRKKLHWGIVLGTSGVLCGSVVLCSVSTVIFMREDDFSDRLNQRANFSGFTPLHYAALSDSHECVRRLIDAGADPTLKDSTGYSAVDYAGSPKIKDLRKRKRGKKQQREDVIR</sequence>
<dbReference type="SMART" id="SM00248">
    <property type="entry name" value="ANK"/>
    <property type="match status" value="1"/>
</dbReference>
<dbReference type="AlphaFoldDB" id="A0AAD9VB23"/>
<feature type="transmembrane region" description="Helical" evidence="3">
    <location>
        <begin position="89"/>
        <end position="116"/>
    </location>
</feature>
<dbReference type="EMBL" id="JARQWQ010000013">
    <property type="protein sequence ID" value="KAK2567871.1"/>
    <property type="molecule type" value="Genomic_DNA"/>
</dbReference>
<dbReference type="PROSITE" id="PS50297">
    <property type="entry name" value="ANK_REP_REGION"/>
    <property type="match status" value="1"/>
</dbReference>
<dbReference type="InterPro" id="IPR036770">
    <property type="entry name" value="Ankyrin_rpt-contain_sf"/>
</dbReference>
<feature type="region of interest" description="Disordered" evidence="2">
    <location>
        <begin position="178"/>
        <end position="197"/>
    </location>
</feature>
<dbReference type="Gene3D" id="1.25.40.20">
    <property type="entry name" value="Ankyrin repeat-containing domain"/>
    <property type="match status" value="1"/>
</dbReference>
<keyword evidence="3" id="KW-0472">Membrane</keyword>
<evidence type="ECO:0000256" key="1">
    <source>
        <dbReference type="PROSITE-ProRule" id="PRU00023"/>
    </source>
</evidence>
<evidence type="ECO:0000256" key="3">
    <source>
        <dbReference type="SAM" id="Phobius"/>
    </source>
</evidence>
<dbReference type="Proteomes" id="UP001249851">
    <property type="component" value="Unassembled WGS sequence"/>
</dbReference>
<keyword evidence="3" id="KW-0812">Transmembrane</keyword>
<dbReference type="Pfam" id="PF13857">
    <property type="entry name" value="Ank_5"/>
    <property type="match status" value="1"/>
</dbReference>
<feature type="repeat" description="ANK" evidence="1">
    <location>
        <begin position="132"/>
        <end position="164"/>
    </location>
</feature>
<name>A0AAD9VB23_ACRCE</name>
<keyword evidence="3" id="KW-1133">Transmembrane helix</keyword>
<keyword evidence="5" id="KW-1185">Reference proteome</keyword>
<reference evidence="4" key="2">
    <citation type="journal article" date="2023" name="Science">
        <title>Genomic signatures of disease resistance in endangered staghorn corals.</title>
        <authorList>
            <person name="Vollmer S.V."/>
            <person name="Selwyn J.D."/>
            <person name="Despard B.A."/>
            <person name="Roesel C.L."/>
        </authorList>
    </citation>
    <scope>NUCLEOTIDE SEQUENCE</scope>
    <source>
        <strain evidence="4">K2</strain>
    </source>
</reference>
<proteinExistence type="predicted"/>
<evidence type="ECO:0000313" key="5">
    <source>
        <dbReference type="Proteomes" id="UP001249851"/>
    </source>
</evidence>
<organism evidence="4 5">
    <name type="scientific">Acropora cervicornis</name>
    <name type="common">Staghorn coral</name>
    <dbReference type="NCBI Taxonomy" id="6130"/>
    <lineage>
        <taxon>Eukaryota</taxon>
        <taxon>Metazoa</taxon>
        <taxon>Cnidaria</taxon>
        <taxon>Anthozoa</taxon>
        <taxon>Hexacorallia</taxon>
        <taxon>Scleractinia</taxon>
        <taxon>Astrocoeniina</taxon>
        <taxon>Acroporidae</taxon>
        <taxon>Acropora</taxon>
    </lineage>
</organism>
<dbReference type="InterPro" id="IPR002110">
    <property type="entry name" value="Ankyrin_rpt"/>
</dbReference>
<protein>
    <submittedName>
        <fullName evidence="4">Caseinolytic peptidase B protein-like protein</fullName>
    </submittedName>
</protein>
<accession>A0AAD9VB23</accession>
<feature type="compositionally biased region" description="Basic residues" evidence="2">
    <location>
        <begin position="180"/>
        <end position="189"/>
    </location>
</feature>
<dbReference type="SUPFAM" id="SSF48403">
    <property type="entry name" value="Ankyrin repeat"/>
    <property type="match status" value="1"/>
</dbReference>